<evidence type="ECO:0000313" key="2">
    <source>
        <dbReference type="Proteomes" id="UP000216624"/>
    </source>
</evidence>
<dbReference type="GO" id="GO:0005509">
    <property type="term" value="F:calcium ion binding"/>
    <property type="evidence" value="ECO:0007669"/>
    <property type="project" value="InterPro"/>
</dbReference>
<dbReference type="OrthoDB" id="9974725at2759"/>
<name>A0A260YS88_CAERE</name>
<sequence>MVVVAAKAAAVPIDELIKKHSDVDPFLIRKWERIFSLFFDRNASHQVDWGDFYLVVKKVRDIYGAESVQTDFAKKSLAALWEGLCSIADADKDQLISIDEWIGLLKKTNAQTEPKWFKDYQNFMFKLFDVSCDGVMDIAEYTDGMHTYGFDQFECDAAFHKFSVDKKGQYVPQMKPETWNTYFHQLFYSTNKADLGNHLFGILDF</sequence>
<dbReference type="HOGENOM" id="CLU_096804_2_0_1"/>
<dbReference type="InterPro" id="IPR018247">
    <property type="entry name" value="EF_Hand_1_Ca_BS"/>
</dbReference>
<dbReference type="Proteomes" id="UP000216624">
    <property type="component" value="Unassembled WGS sequence"/>
</dbReference>
<dbReference type="PROSITE" id="PS50222">
    <property type="entry name" value="EF_HAND_2"/>
    <property type="match status" value="1"/>
</dbReference>
<organism evidence="1 2">
    <name type="scientific">Caenorhabditis remanei</name>
    <name type="common">Caenorhabditis vulgaris</name>
    <dbReference type="NCBI Taxonomy" id="31234"/>
    <lineage>
        <taxon>Eukaryota</taxon>
        <taxon>Metazoa</taxon>
        <taxon>Ecdysozoa</taxon>
        <taxon>Nematoda</taxon>
        <taxon>Chromadorea</taxon>
        <taxon>Rhabditida</taxon>
        <taxon>Rhabditina</taxon>
        <taxon>Rhabditomorpha</taxon>
        <taxon>Rhabditoidea</taxon>
        <taxon>Rhabditidae</taxon>
        <taxon>Peloderinae</taxon>
        <taxon>Caenorhabditis</taxon>
    </lineage>
</organism>
<dbReference type="KEGG" id="crq:GCK72_006031"/>
<dbReference type="Gene3D" id="1.10.238.10">
    <property type="entry name" value="EF-hand"/>
    <property type="match status" value="1"/>
</dbReference>
<protein>
    <submittedName>
        <fullName evidence="1">Uncharacterized protein</fullName>
    </submittedName>
</protein>
<evidence type="ECO:0000313" key="1">
    <source>
        <dbReference type="EMBL" id="OZF76283.1"/>
    </source>
</evidence>
<dbReference type="SUPFAM" id="SSF47473">
    <property type="entry name" value="EF-hand"/>
    <property type="match status" value="1"/>
</dbReference>
<comment type="caution">
    <text evidence="1">The sequence shown here is derived from an EMBL/GenBank/DDBJ whole genome shotgun (WGS) entry which is preliminary data.</text>
</comment>
<reference evidence="1" key="1">
    <citation type="submission" date="2017-08" db="EMBL/GenBank/DDBJ databases">
        <authorList>
            <person name="de Groot N.N."/>
        </authorList>
    </citation>
    <scope>NUCLEOTIDE SEQUENCE [LARGE SCALE GENOMIC DNA]</scope>
    <source>
        <strain evidence="1">PX439</strain>
    </source>
</reference>
<dbReference type="OMA" id="ETHEIMI"/>
<dbReference type="CTD" id="9820932"/>
<keyword evidence="2" id="KW-1185">Reference proteome</keyword>
<proteinExistence type="predicted"/>
<dbReference type="InterPro" id="IPR011992">
    <property type="entry name" value="EF-hand-dom_pair"/>
</dbReference>
<accession>A0A260YS88</accession>
<dbReference type="eggNOG" id="ENOG502RYZK">
    <property type="taxonomic scope" value="Eukaryota"/>
</dbReference>
<dbReference type="InterPro" id="IPR002048">
    <property type="entry name" value="EF_hand_dom"/>
</dbReference>
<dbReference type="EMBL" id="NMWX01000827">
    <property type="protein sequence ID" value="OZF76283.1"/>
    <property type="molecule type" value="Genomic_DNA"/>
</dbReference>
<dbReference type="STRING" id="31234.E3M4M4"/>
<gene>
    <name evidence="1" type="ORF">FL82_11960</name>
</gene>
<feature type="non-terminal residue" evidence="1">
    <location>
        <position position="1"/>
    </location>
</feature>
<dbReference type="PROSITE" id="PS00018">
    <property type="entry name" value="EF_HAND_1"/>
    <property type="match status" value="3"/>
</dbReference>